<dbReference type="PANTHER" id="PTHR10302:SF0">
    <property type="entry name" value="SINGLE-STRANDED DNA-BINDING PROTEIN, MITOCHONDRIAL"/>
    <property type="match status" value="1"/>
</dbReference>
<protein>
    <recommendedName>
        <fullName evidence="3 4">Single-stranded DNA-binding protein</fullName>
        <shortName evidence="3">SSB</shortName>
    </recommendedName>
</protein>
<feature type="compositionally biased region" description="Basic and acidic residues" evidence="5">
    <location>
        <begin position="130"/>
        <end position="163"/>
    </location>
</feature>
<dbReference type="GO" id="GO:0009295">
    <property type="term" value="C:nucleoid"/>
    <property type="evidence" value="ECO:0007669"/>
    <property type="project" value="TreeGrafter"/>
</dbReference>
<name>A0A7H1NR50_9PROT</name>
<organism evidence="6 7">
    <name type="scientific">Entomobacter blattae</name>
    <dbReference type="NCBI Taxonomy" id="2762277"/>
    <lineage>
        <taxon>Bacteria</taxon>
        <taxon>Pseudomonadati</taxon>
        <taxon>Pseudomonadota</taxon>
        <taxon>Alphaproteobacteria</taxon>
        <taxon>Acetobacterales</taxon>
        <taxon>Acetobacteraceae</taxon>
        <taxon>Entomobacter</taxon>
    </lineage>
</organism>
<dbReference type="EMBL" id="CP060244">
    <property type="protein sequence ID" value="QNT78260.1"/>
    <property type="molecule type" value="Genomic_DNA"/>
</dbReference>
<evidence type="ECO:0000256" key="4">
    <source>
        <dbReference type="RuleBase" id="RU000524"/>
    </source>
</evidence>
<keyword evidence="2" id="KW-0233">DNA recombination</keyword>
<evidence type="ECO:0000256" key="1">
    <source>
        <dbReference type="ARBA" id="ARBA00023125"/>
    </source>
</evidence>
<dbReference type="Gene3D" id="2.40.50.140">
    <property type="entry name" value="Nucleic acid-binding proteins"/>
    <property type="match status" value="1"/>
</dbReference>
<feature type="region of interest" description="Disordered" evidence="5">
    <location>
        <begin position="388"/>
        <end position="407"/>
    </location>
</feature>
<evidence type="ECO:0000313" key="7">
    <source>
        <dbReference type="Proteomes" id="UP000516349"/>
    </source>
</evidence>
<reference evidence="6 7" key="1">
    <citation type="submission" date="2020-08" db="EMBL/GenBank/DDBJ databases">
        <title>Complete genome sequence of Entomobacter blattae G55GP.</title>
        <authorList>
            <person name="Poehlein A."/>
            <person name="Guzman J."/>
            <person name="Daniel R."/>
            <person name="Vilcinskas A."/>
        </authorList>
    </citation>
    <scope>NUCLEOTIDE SEQUENCE [LARGE SCALE GENOMIC DNA]</scope>
    <source>
        <strain evidence="6 7">G55GP</strain>
    </source>
</reference>
<gene>
    <name evidence="6" type="ORF">JGUZn3_10320</name>
</gene>
<dbReference type="SUPFAM" id="SSF50249">
    <property type="entry name" value="Nucleic acid-binding proteins"/>
    <property type="match status" value="1"/>
</dbReference>
<dbReference type="GO" id="GO:0006310">
    <property type="term" value="P:DNA recombination"/>
    <property type="evidence" value="ECO:0007669"/>
    <property type="project" value="UniProtKB-KW"/>
</dbReference>
<dbReference type="InterPro" id="IPR000424">
    <property type="entry name" value="Primosome_PriB/ssb"/>
</dbReference>
<evidence type="ECO:0000256" key="2">
    <source>
        <dbReference type="ARBA" id="ARBA00023172"/>
    </source>
</evidence>
<dbReference type="Proteomes" id="UP000516349">
    <property type="component" value="Chromosome"/>
</dbReference>
<dbReference type="NCBIfam" id="TIGR00621">
    <property type="entry name" value="ssb"/>
    <property type="match status" value="1"/>
</dbReference>
<evidence type="ECO:0000313" key="6">
    <source>
        <dbReference type="EMBL" id="QNT78260.1"/>
    </source>
</evidence>
<dbReference type="KEGG" id="ebla:JGUZn3_10320"/>
<dbReference type="CDD" id="cd04496">
    <property type="entry name" value="SSB_OBF"/>
    <property type="match status" value="1"/>
</dbReference>
<dbReference type="GO" id="GO:0006260">
    <property type="term" value="P:DNA replication"/>
    <property type="evidence" value="ECO:0007669"/>
    <property type="project" value="InterPro"/>
</dbReference>
<dbReference type="GO" id="GO:0003697">
    <property type="term" value="F:single-stranded DNA binding"/>
    <property type="evidence" value="ECO:0007669"/>
    <property type="project" value="UniProtKB-UniRule"/>
</dbReference>
<dbReference type="InterPro" id="IPR012340">
    <property type="entry name" value="NA-bd_OB-fold"/>
</dbReference>
<proteinExistence type="inferred from homology"/>
<feature type="region of interest" description="Disordered" evidence="5">
    <location>
        <begin position="310"/>
        <end position="362"/>
    </location>
</feature>
<dbReference type="InterPro" id="IPR011344">
    <property type="entry name" value="ssDNA-bd"/>
</dbReference>
<sequence>MSSLNKVQIMGRLGGDPMVTTTMAGIRCVRFHVATGGRWKDRRGIEHNDTEWHRVVVFHERTIEIVEKHFRKGSPVFVEGELHTRKWQDESGQSHYRAEIVVPAFQSRGVLFPPIFPQNYMETAVDGVTEEHDPLAEGDGPEKDPEKGPEKELEKEPERQDHRLAHHQGSETQPDEPLEREAPGGKIPGGKIPGSKILGSKTLESKTLGSKALESKAMGSPLETSREGNHTGEDPAESPLFSEEKTAMALDGFDEIPPTLRPYWGEARGEALSERVMEEIPPSAYAQWLDHQALPAGGTRVGTRAADTDLDTGAVTGVGTSPGAGAEDGEEAAYGAPFPLPEESAEGRTPLASFSKTPRSETAKVRLRHLQEKVRQRRVEELSVFRPTTLPKHIGPNPVKHNPSEGITKGRSDYVQEKSHTGHDISLKEQAHVSDQAVRGEIHGIRGCDLLLERDSGTGEAYGKSFFPPQDSHETQIWPEGGIPGGGILGLDPHLVGSGDNTHTLPYPASLPGFPPQGLGPVAKS</sequence>
<comment type="subunit">
    <text evidence="3">Homotetramer.</text>
</comment>
<accession>A0A7H1NR50</accession>
<dbReference type="HAMAP" id="MF_00984">
    <property type="entry name" value="SSB"/>
    <property type="match status" value="1"/>
</dbReference>
<feature type="region of interest" description="Disordered" evidence="5">
    <location>
        <begin position="499"/>
        <end position="525"/>
    </location>
</feature>
<feature type="compositionally biased region" description="Basic and acidic residues" evidence="5">
    <location>
        <begin position="224"/>
        <end position="233"/>
    </location>
</feature>
<evidence type="ECO:0000256" key="5">
    <source>
        <dbReference type="SAM" id="MobiDB-lite"/>
    </source>
</evidence>
<feature type="DNA-binding region" evidence="3">
    <location>
        <begin position="52"/>
        <end position="58"/>
    </location>
</feature>
<evidence type="ECO:0000256" key="3">
    <source>
        <dbReference type="HAMAP-Rule" id="MF_00984"/>
    </source>
</evidence>
<dbReference type="PROSITE" id="PS50935">
    <property type="entry name" value="SSB"/>
    <property type="match status" value="1"/>
</dbReference>
<keyword evidence="7" id="KW-1185">Reference proteome</keyword>
<comment type="caution">
    <text evidence="3">Lacks conserved residue(s) required for the propagation of feature annotation.</text>
</comment>
<keyword evidence="1 3" id="KW-0238">DNA-binding</keyword>
<dbReference type="AlphaFoldDB" id="A0A7H1NR50"/>
<dbReference type="PANTHER" id="PTHR10302">
    <property type="entry name" value="SINGLE-STRANDED DNA-BINDING PROTEIN"/>
    <property type="match status" value="1"/>
</dbReference>
<dbReference type="RefSeq" id="WP_203414592.1">
    <property type="nucleotide sequence ID" value="NZ_CP060244.1"/>
</dbReference>
<dbReference type="Pfam" id="PF00436">
    <property type="entry name" value="SSB"/>
    <property type="match status" value="1"/>
</dbReference>
<feature type="region of interest" description="Disordered" evidence="5">
    <location>
        <begin position="130"/>
        <end position="241"/>
    </location>
</feature>